<evidence type="ECO:0000313" key="14">
    <source>
        <dbReference type="Proteomes" id="UP000033671"/>
    </source>
</evidence>
<dbReference type="CDD" id="cd06530">
    <property type="entry name" value="S26_SPase_I"/>
    <property type="match status" value="1"/>
</dbReference>
<dbReference type="Proteomes" id="UP000033671">
    <property type="component" value="Unassembled WGS sequence"/>
</dbReference>
<dbReference type="InterPro" id="IPR000223">
    <property type="entry name" value="Pept_S26A_signal_pept_1"/>
</dbReference>
<dbReference type="PANTHER" id="PTHR43390:SF1">
    <property type="entry name" value="CHLOROPLAST PROCESSING PEPTIDASE"/>
    <property type="match status" value="1"/>
</dbReference>
<comment type="subcellular location">
    <subcellularLocation>
        <location evidence="2">Cell membrane</location>
        <topology evidence="2">Single-pass membrane protein</topology>
    </subcellularLocation>
    <subcellularLocation>
        <location evidence="10">Membrane</location>
        <topology evidence="10">Single-pass type II membrane protein</topology>
    </subcellularLocation>
</comment>
<sequence length="246" mass="28732">MSEVRSFLKEFSVLMMIVVLVRVTVFDLNYIPTPSMATNLLPGDYIIATKYSYGYSKYSIPFNLPIFEGKIFASKPERGDVIVFQPPHDPLSEKYIKRLIGLPGDTIKIIDGQQVFINDIPLNREYIGKYVNEKGVEYDQYFETLPNNVKYLTQFIAKKHREIRHISVFHVPENHYFFLGDNRDNSADSRFDIGYVHLNNLVSKARFIWFSTAKEIWSESNNILHAVLNVIPWIKSIRYNRLLKKI</sequence>
<dbReference type="SUPFAM" id="SSF51306">
    <property type="entry name" value="LexA/Signal peptidase"/>
    <property type="match status" value="1"/>
</dbReference>
<dbReference type="InterPro" id="IPR036286">
    <property type="entry name" value="LexA/Signal_pep-like_sf"/>
</dbReference>
<dbReference type="PRINTS" id="PR00727">
    <property type="entry name" value="LEADERPTASE"/>
</dbReference>
<evidence type="ECO:0000256" key="3">
    <source>
        <dbReference type="ARBA" id="ARBA00009370"/>
    </source>
</evidence>
<proteinExistence type="inferred from homology"/>
<feature type="active site" evidence="9">
    <location>
        <position position="97"/>
    </location>
</feature>
<dbReference type="RefSeq" id="WP_012462328.1">
    <property type="nucleotide sequence ID" value="NZ_LAOA01000089.1"/>
</dbReference>
<keyword evidence="10" id="KW-0472">Membrane</keyword>
<evidence type="ECO:0000256" key="7">
    <source>
        <dbReference type="ARBA" id="ARBA00022801"/>
    </source>
</evidence>
<dbReference type="InterPro" id="IPR019758">
    <property type="entry name" value="Pept_S26A_signal_pept_1_CS"/>
</dbReference>
<keyword evidence="7 10" id="KW-0378">Hydrolase</keyword>
<feature type="active site" evidence="9">
    <location>
        <position position="35"/>
    </location>
</feature>
<dbReference type="PROSITE" id="PS00761">
    <property type="entry name" value="SPASE_I_3"/>
    <property type="match status" value="1"/>
</dbReference>
<protein>
    <recommendedName>
        <fullName evidence="5 10">Signal peptidase I</fullName>
        <ecNumber evidence="4 10">3.4.21.89</ecNumber>
    </recommendedName>
</protein>
<reference evidence="13 14" key="1">
    <citation type="submission" date="2015-01" db="EMBL/GenBank/DDBJ databases">
        <title>Genome Sequencing of Rickettsiales.</title>
        <authorList>
            <person name="Daugherty S.C."/>
            <person name="Su Q."/>
            <person name="Abolude K."/>
            <person name="Beier-Sexton M."/>
            <person name="Carlyon J.A."/>
            <person name="Carter R."/>
            <person name="Day N.P."/>
            <person name="Dumler S.J."/>
            <person name="Dyachenko V."/>
            <person name="Godinez A."/>
            <person name="Kurtti T.J."/>
            <person name="Lichay M."/>
            <person name="Mullins K.E."/>
            <person name="Ott S."/>
            <person name="Pappas-Brown V."/>
            <person name="Paris D.H."/>
            <person name="Patel P."/>
            <person name="Richards A.L."/>
            <person name="Sadzewicz L."/>
            <person name="Sears K."/>
            <person name="Seidman D."/>
            <person name="Sengamalay N."/>
            <person name="Stenos J."/>
            <person name="Tallon L.J."/>
            <person name="Vincent G."/>
            <person name="Fraser C.M."/>
            <person name="Munderloh U."/>
            <person name="Dunning-Hotopp J.C."/>
        </authorList>
    </citation>
    <scope>NUCLEOTIDE SEQUENCE [LARGE SCALE GENOMIC DNA]</scope>
    <source>
        <strain evidence="13 14">TA716</strain>
    </source>
</reference>
<dbReference type="PANTHER" id="PTHR43390">
    <property type="entry name" value="SIGNAL PEPTIDASE I"/>
    <property type="match status" value="1"/>
</dbReference>
<evidence type="ECO:0000256" key="8">
    <source>
        <dbReference type="ARBA" id="ARBA00022989"/>
    </source>
</evidence>
<dbReference type="InterPro" id="IPR019533">
    <property type="entry name" value="Peptidase_S26"/>
</dbReference>
<name>A0A0F3NYZ1_ORITS</name>
<dbReference type="PROSITE" id="PS00760">
    <property type="entry name" value="SPASE_I_2"/>
    <property type="match status" value="1"/>
</dbReference>
<dbReference type="PATRIC" id="fig|1359175.3.peg.1483"/>
<evidence type="ECO:0000256" key="2">
    <source>
        <dbReference type="ARBA" id="ARBA00004162"/>
    </source>
</evidence>
<dbReference type="GO" id="GO:0004252">
    <property type="term" value="F:serine-type endopeptidase activity"/>
    <property type="evidence" value="ECO:0007669"/>
    <property type="project" value="InterPro"/>
</dbReference>
<evidence type="ECO:0000256" key="10">
    <source>
        <dbReference type="RuleBase" id="RU362042"/>
    </source>
</evidence>
<keyword evidence="8 10" id="KW-1133">Transmembrane helix</keyword>
<feature type="domain" description="Peptidase S26" evidence="11">
    <location>
        <begin position="6"/>
        <end position="210"/>
    </location>
</feature>
<comment type="catalytic activity">
    <reaction evidence="1 10">
        <text>Cleavage of hydrophobic, N-terminal signal or leader sequences from secreted and periplasmic proteins.</text>
        <dbReference type="EC" id="3.4.21.89"/>
    </reaction>
</comment>
<dbReference type="GO" id="GO:0006465">
    <property type="term" value="P:signal peptide processing"/>
    <property type="evidence" value="ECO:0007669"/>
    <property type="project" value="InterPro"/>
</dbReference>
<evidence type="ECO:0000313" key="12">
    <source>
        <dbReference type="EMBL" id="KJV69928.1"/>
    </source>
</evidence>
<dbReference type="EMBL" id="LAOA01000214">
    <property type="protein sequence ID" value="KJV69928.1"/>
    <property type="molecule type" value="Genomic_DNA"/>
</dbReference>
<evidence type="ECO:0000259" key="11">
    <source>
        <dbReference type="Pfam" id="PF10502"/>
    </source>
</evidence>
<dbReference type="NCBIfam" id="TIGR02227">
    <property type="entry name" value="sigpep_I_bact"/>
    <property type="match status" value="1"/>
</dbReference>
<evidence type="ECO:0000256" key="9">
    <source>
        <dbReference type="PIRSR" id="PIRSR600223-1"/>
    </source>
</evidence>
<evidence type="ECO:0000256" key="4">
    <source>
        <dbReference type="ARBA" id="ARBA00013208"/>
    </source>
</evidence>
<dbReference type="MEROPS" id="S26.001"/>
<dbReference type="AlphaFoldDB" id="A0A0F3NYZ1"/>
<keyword evidence="10" id="KW-0645">Protease</keyword>
<comment type="similarity">
    <text evidence="3 10">Belongs to the peptidase S26 family.</text>
</comment>
<accession>A0A0F3NYZ1</accession>
<gene>
    <name evidence="13" type="ORF">OTSTA716_1746</name>
    <name evidence="12" type="ORF">OTSTA716_2749</name>
</gene>
<keyword evidence="6 10" id="KW-0812">Transmembrane</keyword>
<evidence type="ECO:0000313" key="13">
    <source>
        <dbReference type="EMBL" id="KJV73021.1"/>
    </source>
</evidence>
<dbReference type="EC" id="3.4.21.89" evidence="4 10"/>
<organism evidence="13 14">
    <name type="scientific">Orientia tsutsugamushi str. TA716</name>
    <dbReference type="NCBI Taxonomy" id="1359175"/>
    <lineage>
        <taxon>Bacteria</taxon>
        <taxon>Pseudomonadati</taxon>
        <taxon>Pseudomonadota</taxon>
        <taxon>Alphaproteobacteria</taxon>
        <taxon>Rickettsiales</taxon>
        <taxon>Rickettsiaceae</taxon>
        <taxon>Rickettsieae</taxon>
        <taxon>Orientia</taxon>
    </lineage>
</organism>
<feature type="transmembrane region" description="Helical" evidence="10">
    <location>
        <begin position="12"/>
        <end position="31"/>
    </location>
</feature>
<dbReference type="EMBL" id="LAOA01000089">
    <property type="protein sequence ID" value="KJV73021.1"/>
    <property type="molecule type" value="Genomic_DNA"/>
</dbReference>
<dbReference type="Pfam" id="PF10502">
    <property type="entry name" value="Peptidase_S26"/>
    <property type="match status" value="1"/>
</dbReference>
<dbReference type="GO" id="GO:0009003">
    <property type="term" value="F:signal peptidase activity"/>
    <property type="evidence" value="ECO:0007669"/>
    <property type="project" value="UniProtKB-EC"/>
</dbReference>
<comment type="caution">
    <text evidence="13">The sequence shown here is derived from an EMBL/GenBank/DDBJ whole genome shotgun (WGS) entry which is preliminary data.</text>
</comment>
<evidence type="ECO:0000256" key="5">
    <source>
        <dbReference type="ARBA" id="ARBA00019232"/>
    </source>
</evidence>
<evidence type="ECO:0000256" key="6">
    <source>
        <dbReference type="ARBA" id="ARBA00022692"/>
    </source>
</evidence>
<evidence type="ECO:0000256" key="1">
    <source>
        <dbReference type="ARBA" id="ARBA00000677"/>
    </source>
</evidence>
<dbReference type="InterPro" id="IPR019757">
    <property type="entry name" value="Pept_S26A_signal_pept_1_Lys-AS"/>
</dbReference>
<dbReference type="Gene3D" id="2.10.109.10">
    <property type="entry name" value="Umud Fragment, subunit A"/>
    <property type="match status" value="1"/>
</dbReference>
<dbReference type="GO" id="GO:0005886">
    <property type="term" value="C:plasma membrane"/>
    <property type="evidence" value="ECO:0007669"/>
    <property type="project" value="UniProtKB-SubCell"/>
</dbReference>